<dbReference type="SMART" id="SM00382">
    <property type="entry name" value="AAA"/>
    <property type="match status" value="1"/>
</dbReference>
<proteinExistence type="predicted"/>
<comment type="caution">
    <text evidence="5">The sequence shown here is derived from an EMBL/GenBank/DDBJ whole genome shotgun (WGS) entry which is preliminary data.</text>
</comment>
<organism evidence="5 6">
    <name type="scientific">Paenibacillus zeisoli</name>
    <dbReference type="NCBI Taxonomy" id="2496267"/>
    <lineage>
        <taxon>Bacteria</taxon>
        <taxon>Bacillati</taxon>
        <taxon>Bacillota</taxon>
        <taxon>Bacilli</taxon>
        <taxon>Bacillales</taxon>
        <taxon>Paenibacillaceae</taxon>
        <taxon>Paenibacillus</taxon>
    </lineage>
</organism>
<reference evidence="5 6" key="1">
    <citation type="submission" date="2018-12" db="EMBL/GenBank/DDBJ databases">
        <authorList>
            <person name="Sun L."/>
            <person name="Chen Z."/>
        </authorList>
    </citation>
    <scope>NUCLEOTIDE SEQUENCE [LARGE SCALE GENOMIC DNA]</scope>
    <source>
        <strain evidence="5 6">3-5-3</strain>
    </source>
</reference>
<evidence type="ECO:0000256" key="1">
    <source>
        <dbReference type="ARBA" id="ARBA00022448"/>
    </source>
</evidence>
<protein>
    <submittedName>
        <fullName evidence="5">ABC transporter ATP-binding protein</fullName>
    </submittedName>
</protein>
<dbReference type="InterPro" id="IPR017871">
    <property type="entry name" value="ABC_transporter-like_CS"/>
</dbReference>
<dbReference type="InterPro" id="IPR050763">
    <property type="entry name" value="ABC_transporter_ATP-binding"/>
</dbReference>
<dbReference type="SUPFAM" id="SSF52540">
    <property type="entry name" value="P-loop containing nucleoside triphosphate hydrolases"/>
    <property type="match status" value="1"/>
</dbReference>
<name>A0A433X4J6_9BACL</name>
<keyword evidence="3 5" id="KW-0067">ATP-binding</keyword>
<evidence type="ECO:0000256" key="3">
    <source>
        <dbReference type="ARBA" id="ARBA00022840"/>
    </source>
</evidence>
<keyword evidence="2" id="KW-0547">Nucleotide-binding</keyword>
<dbReference type="InterPro" id="IPR003593">
    <property type="entry name" value="AAA+_ATPase"/>
</dbReference>
<feature type="domain" description="ABC transporter" evidence="4">
    <location>
        <begin position="5"/>
        <end position="228"/>
    </location>
</feature>
<dbReference type="GO" id="GO:0016887">
    <property type="term" value="F:ATP hydrolysis activity"/>
    <property type="evidence" value="ECO:0007669"/>
    <property type="project" value="InterPro"/>
</dbReference>
<dbReference type="AlphaFoldDB" id="A0A433X4J6"/>
<gene>
    <name evidence="5" type="ORF">EJP77_16390</name>
</gene>
<dbReference type="GO" id="GO:0005524">
    <property type="term" value="F:ATP binding"/>
    <property type="evidence" value="ECO:0007669"/>
    <property type="project" value="UniProtKB-KW"/>
</dbReference>
<dbReference type="OrthoDB" id="9804819at2"/>
<dbReference type="PANTHER" id="PTHR42711:SF17">
    <property type="entry name" value="ABC TRANSPORTER ATP-BINDING PROTEIN"/>
    <property type="match status" value="1"/>
</dbReference>
<dbReference type="PROSITE" id="PS00211">
    <property type="entry name" value="ABC_TRANSPORTER_1"/>
    <property type="match status" value="1"/>
</dbReference>
<dbReference type="Proteomes" id="UP000272464">
    <property type="component" value="Unassembled WGS sequence"/>
</dbReference>
<keyword evidence="6" id="KW-1185">Reference proteome</keyword>
<evidence type="ECO:0000259" key="4">
    <source>
        <dbReference type="PROSITE" id="PS50893"/>
    </source>
</evidence>
<dbReference type="PROSITE" id="PS50893">
    <property type="entry name" value="ABC_TRANSPORTER_2"/>
    <property type="match status" value="1"/>
</dbReference>
<accession>A0A433X4J6</accession>
<evidence type="ECO:0000256" key="2">
    <source>
        <dbReference type="ARBA" id="ARBA00022741"/>
    </source>
</evidence>
<dbReference type="CDD" id="cd03230">
    <property type="entry name" value="ABC_DR_subfamily_A"/>
    <property type="match status" value="1"/>
</dbReference>
<evidence type="ECO:0000313" key="6">
    <source>
        <dbReference type="Proteomes" id="UP000272464"/>
    </source>
</evidence>
<dbReference type="RefSeq" id="WP_127200332.1">
    <property type="nucleotide sequence ID" value="NZ_RZNX01000008.1"/>
</dbReference>
<dbReference type="InterPro" id="IPR003439">
    <property type="entry name" value="ABC_transporter-like_ATP-bd"/>
</dbReference>
<dbReference type="Gene3D" id="3.40.50.300">
    <property type="entry name" value="P-loop containing nucleotide triphosphate hydrolases"/>
    <property type="match status" value="1"/>
</dbReference>
<keyword evidence="1" id="KW-0813">Transport</keyword>
<dbReference type="PANTHER" id="PTHR42711">
    <property type="entry name" value="ABC TRANSPORTER ATP-BINDING PROTEIN"/>
    <property type="match status" value="1"/>
</dbReference>
<dbReference type="Pfam" id="PF00005">
    <property type="entry name" value="ABC_tran"/>
    <property type="match status" value="1"/>
</dbReference>
<dbReference type="EMBL" id="RZNX01000008">
    <property type="protein sequence ID" value="RUT28984.1"/>
    <property type="molecule type" value="Genomic_DNA"/>
</dbReference>
<sequence length="297" mass="32282">MPSVITMEHVDKEYKGTHAVKDLSLHIEEGTVTALLGPNGAGKTTTVSMLLGLQKPTRGQIRILGGSPDQPEARQSVGAMLQDISVIDRLTVRETMDLFRSYYVNPLPLAHLLAISGLEKEQNKFATSLSGGQKRRLDFALAMAGDPKILYLDEPTVGMDVGSRQLFWESVRAMAGKGRTIILTTHYLDEADSIADRIIVINQGKVIADGTPAEIKAAQGHKMITFTAGEQLRPDSLEGLPGIADTVWSGRKVKLTSTDTDQLIRTLIQHNLDIRDIEISAGGLEDAFQTLIQGDAK</sequence>
<dbReference type="InterPro" id="IPR027417">
    <property type="entry name" value="P-loop_NTPase"/>
</dbReference>
<evidence type="ECO:0000313" key="5">
    <source>
        <dbReference type="EMBL" id="RUT28984.1"/>
    </source>
</evidence>